<proteinExistence type="predicted"/>
<dbReference type="SUPFAM" id="SSF47413">
    <property type="entry name" value="lambda repressor-like DNA-binding domains"/>
    <property type="match status" value="1"/>
</dbReference>
<protein>
    <submittedName>
        <fullName evidence="1">Addiction module antidote protein</fullName>
    </submittedName>
</protein>
<dbReference type="EMBL" id="JAOVZO020000018">
    <property type="protein sequence ID" value="MDC8014467.1"/>
    <property type="molecule type" value="Genomic_DNA"/>
</dbReference>
<dbReference type="RefSeq" id="WP_263544029.1">
    <property type="nucleotide sequence ID" value="NZ_JAOVZO020000018.1"/>
</dbReference>
<organism evidence="1 2">
    <name type="scientific">Tahibacter soli</name>
    <dbReference type="NCBI Taxonomy" id="2983605"/>
    <lineage>
        <taxon>Bacteria</taxon>
        <taxon>Pseudomonadati</taxon>
        <taxon>Pseudomonadota</taxon>
        <taxon>Gammaproteobacteria</taxon>
        <taxon>Lysobacterales</taxon>
        <taxon>Rhodanobacteraceae</taxon>
        <taxon>Tahibacter</taxon>
    </lineage>
</organism>
<name>A0A9X3YLI2_9GAMM</name>
<dbReference type="Pfam" id="PF21716">
    <property type="entry name" value="dnstrm_HI1420"/>
    <property type="match status" value="1"/>
</dbReference>
<dbReference type="AlphaFoldDB" id="A0A9X3YLI2"/>
<evidence type="ECO:0000313" key="1">
    <source>
        <dbReference type="EMBL" id="MDC8014467.1"/>
    </source>
</evidence>
<evidence type="ECO:0000313" key="2">
    <source>
        <dbReference type="Proteomes" id="UP001139971"/>
    </source>
</evidence>
<accession>A0A9X3YLI2</accession>
<reference evidence="1" key="1">
    <citation type="submission" date="2023-02" db="EMBL/GenBank/DDBJ databases">
        <title>Tahibacter soli sp. nov. isolated from soil.</title>
        <authorList>
            <person name="Baek J.H."/>
            <person name="Lee J.K."/>
            <person name="Choi D.G."/>
            <person name="Jeon C.O."/>
        </authorList>
    </citation>
    <scope>NUCLEOTIDE SEQUENCE</scope>
    <source>
        <strain evidence="1">BL</strain>
    </source>
</reference>
<dbReference type="PANTHER" id="PTHR40275:SF1">
    <property type="entry name" value="SSL7038 PROTEIN"/>
    <property type="match status" value="1"/>
</dbReference>
<dbReference type="GO" id="GO:0003677">
    <property type="term" value="F:DNA binding"/>
    <property type="evidence" value="ECO:0007669"/>
    <property type="project" value="InterPro"/>
</dbReference>
<dbReference type="NCBIfam" id="TIGR02684">
    <property type="entry name" value="dnstrm_HI1420"/>
    <property type="match status" value="1"/>
</dbReference>
<dbReference type="PANTHER" id="PTHR40275">
    <property type="entry name" value="SSL7038 PROTEIN"/>
    <property type="match status" value="1"/>
</dbReference>
<dbReference type="InterPro" id="IPR014057">
    <property type="entry name" value="HI1420"/>
</dbReference>
<keyword evidence="2" id="KW-1185">Reference proteome</keyword>
<sequence>MKSTIKPGVSHEASIVERLKRDPEFAVEYLKVALDEASDEDGRHVLLAVLRRIAQAQGVANVARAAGIKRESLSRALSEKGNPRLDTLCAVVGAMGFKLTIERATAAR</sequence>
<gene>
    <name evidence="1" type="ORF">OD750_018135</name>
</gene>
<dbReference type="Proteomes" id="UP001139971">
    <property type="component" value="Unassembled WGS sequence"/>
</dbReference>
<dbReference type="InterPro" id="IPR010982">
    <property type="entry name" value="Lambda_DNA-bd_dom_sf"/>
</dbReference>
<dbReference type="Gene3D" id="1.10.260.40">
    <property type="entry name" value="lambda repressor-like DNA-binding domains"/>
    <property type="match status" value="1"/>
</dbReference>
<comment type="caution">
    <text evidence="1">The sequence shown here is derived from an EMBL/GenBank/DDBJ whole genome shotgun (WGS) entry which is preliminary data.</text>
</comment>